<evidence type="ECO:0000313" key="3">
    <source>
        <dbReference type="Proteomes" id="UP000762676"/>
    </source>
</evidence>
<dbReference type="EMBL" id="BMAT01012953">
    <property type="protein sequence ID" value="GFS02606.1"/>
    <property type="molecule type" value="Genomic_DNA"/>
</dbReference>
<accession>A0AAV4I0V6</accession>
<protein>
    <submittedName>
        <fullName evidence="2">Uncharacterized protein</fullName>
    </submittedName>
</protein>
<evidence type="ECO:0000256" key="1">
    <source>
        <dbReference type="SAM" id="MobiDB-lite"/>
    </source>
</evidence>
<feature type="region of interest" description="Disordered" evidence="1">
    <location>
        <begin position="69"/>
        <end position="88"/>
    </location>
</feature>
<organism evidence="2 3">
    <name type="scientific">Elysia marginata</name>
    <dbReference type="NCBI Taxonomy" id="1093978"/>
    <lineage>
        <taxon>Eukaryota</taxon>
        <taxon>Metazoa</taxon>
        <taxon>Spiralia</taxon>
        <taxon>Lophotrochozoa</taxon>
        <taxon>Mollusca</taxon>
        <taxon>Gastropoda</taxon>
        <taxon>Heterobranchia</taxon>
        <taxon>Euthyneura</taxon>
        <taxon>Panpulmonata</taxon>
        <taxon>Sacoglossa</taxon>
        <taxon>Placobranchoidea</taxon>
        <taxon>Plakobranchidae</taxon>
        <taxon>Elysia</taxon>
    </lineage>
</organism>
<gene>
    <name evidence="2" type="ORF">ElyMa_006448900</name>
</gene>
<name>A0AAV4I0V6_9GAST</name>
<keyword evidence="3" id="KW-1185">Reference proteome</keyword>
<dbReference type="Proteomes" id="UP000762676">
    <property type="component" value="Unassembled WGS sequence"/>
</dbReference>
<comment type="caution">
    <text evidence="2">The sequence shown here is derived from an EMBL/GenBank/DDBJ whole genome shotgun (WGS) entry which is preliminary data.</text>
</comment>
<sequence>MSLSRLNLNSYREQLSLTFVYVAGGWHSITPGPELIPGSDPGTAQFSRNSVGISTDTGNFLLAVVKGQSGRGPCRSGGHGGSADITVV</sequence>
<dbReference type="AlphaFoldDB" id="A0AAV4I0V6"/>
<evidence type="ECO:0000313" key="2">
    <source>
        <dbReference type="EMBL" id="GFS02606.1"/>
    </source>
</evidence>
<reference evidence="2 3" key="1">
    <citation type="journal article" date="2021" name="Elife">
        <title>Chloroplast acquisition without the gene transfer in kleptoplastic sea slugs, Plakobranchus ocellatus.</title>
        <authorList>
            <person name="Maeda T."/>
            <person name="Takahashi S."/>
            <person name="Yoshida T."/>
            <person name="Shimamura S."/>
            <person name="Takaki Y."/>
            <person name="Nagai Y."/>
            <person name="Toyoda A."/>
            <person name="Suzuki Y."/>
            <person name="Arimoto A."/>
            <person name="Ishii H."/>
            <person name="Satoh N."/>
            <person name="Nishiyama T."/>
            <person name="Hasebe M."/>
            <person name="Maruyama T."/>
            <person name="Minagawa J."/>
            <person name="Obokata J."/>
            <person name="Shigenobu S."/>
        </authorList>
    </citation>
    <scope>NUCLEOTIDE SEQUENCE [LARGE SCALE GENOMIC DNA]</scope>
</reference>
<proteinExistence type="predicted"/>